<keyword evidence="3 10" id="KW-0328">Glycosyltransferase</keyword>
<feature type="transmembrane region" description="Helical" evidence="8">
    <location>
        <begin position="186"/>
        <end position="211"/>
    </location>
</feature>
<keyword evidence="7 8" id="KW-0472">Membrane</keyword>
<comment type="subcellular location">
    <subcellularLocation>
        <location evidence="1">Cell membrane</location>
        <topology evidence="1">Multi-pass membrane protein</topology>
    </subcellularLocation>
</comment>
<comment type="caution">
    <text evidence="10">The sequence shown here is derived from an EMBL/GenBank/DDBJ whole genome shotgun (WGS) entry which is preliminary data.</text>
</comment>
<reference evidence="11" key="1">
    <citation type="journal article" date="2019" name="Int. J. Syst. Evol. Microbiol.">
        <title>The Global Catalogue of Microorganisms (GCM) 10K type strain sequencing project: providing services to taxonomists for standard genome sequencing and annotation.</title>
        <authorList>
            <consortium name="The Broad Institute Genomics Platform"/>
            <consortium name="The Broad Institute Genome Sequencing Center for Infectious Disease"/>
            <person name="Wu L."/>
            <person name="Ma J."/>
        </authorList>
    </citation>
    <scope>NUCLEOTIDE SEQUENCE [LARGE SCALE GENOMIC DNA]</scope>
    <source>
        <strain evidence="11">JCM 9371</strain>
    </source>
</reference>
<evidence type="ECO:0000256" key="5">
    <source>
        <dbReference type="ARBA" id="ARBA00022692"/>
    </source>
</evidence>
<protein>
    <submittedName>
        <fullName evidence="10">Glycosyltransferase family 39 protein</fullName>
        <ecNumber evidence="10">2.4.-.-</ecNumber>
    </submittedName>
</protein>
<keyword evidence="4 10" id="KW-0808">Transferase</keyword>
<feature type="transmembrane region" description="Helical" evidence="8">
    <location>
        <begin position="223"/>
        <end position="242"/>
    </location>
</feature>
<feature type="transmembrane region" description="Helical" evidence="8">
    <location>
        <begin position="88"/>
        <end position="108"/>
    </location>
</feature>
<keyword evidence="2" id="KW-1003">Cell membrane</keyword>
<evidence type="ECO:0000313" key="11">
    <source>
        <dbReference type="Proteomes" id="UP001597063"/>
    </source>
</evidence>
<dbReference type="EMBL" id="JBHTGP010000011">
    <property type="protein sequence ID" value="MFD0686675.1"/>
    <property type="molecule type" value="Genomic_DNA"/>
</dbReference>
<feature type="transmembrane region" description="Helical" evidence="8">
    <location>
        <begin position="114"/>
        <end position="144"/>
    </location>
</feature>
<organism evidence="10 11">
    <name type="scientific">Actinomadura fibrosa</name>
    <dbReference type="NCBI Taxonomy" id="111802"/>
    <lineage>
        <taxon>Bacteria</taxon>
        <taxon>Bacillati</taxon>
        <taxon>Actinomycetota</taxon>
        <taxon>Actinomycetes</taxon>
        <taxon>Streptosporangiales</taxon>
        <taxon>Thermomonosporaceae</taxon>
        <taxon>Actinomadura</taxon>
    </lineage>
</organism>
<proteinExistence type="predicted"/>
<dbReference type="Proteomes" id="UP001597063">
    <property type="component" value="Unassembled WGS sequence"/>
</dbReference>
<feature type="transmembrane region" description="Helical" evidence="8">
    <location>
        <begin position="297"/>
        <end position="317"/>
    </location>
</feature>
<sequence>MTIQDDRTLAVLPPRGRPDAGDAEPVPPPSRWWAVLVPGIPCALAAALGLWGADRLSLWRDEAVTVGVSQRSVGDILRLVSDVDAVHAAYYLLMHGVIALFGTGEFALRLPSIIAFAATAAGVAALGRRLVSLLGGLLAGVLYAASPFADRYAHEARPYAIATALAVLATLLLVRAVETGTWRRWGLYGAALALLGAVHLFALLVVPAHLVALAGARRAVRRWLVAVSGAGVALSGLIAVAASQRRVLEWVPRPGWRDARWLAEGFAGSPALLWLLGAAALAGAVSARRRGPVDVRMLAVPWLVLPPAVLLAVSQFHPCYVNRYVIASLPAFSLLAAAGLARLPRGTWAVALVAVAVLVAPRQDEVRRPETAWDQMREASAIIGGRARQGDAVAYVPITKRLVAEAYPGPFRELRDIGLAVPPARAANFGGSEAGAAELRDRLHDPAVRRVWLLEGEWPVRDGTLDAQNRAKIDALEAGFPHREAWRVRGLTITLYAR</sequence>
<evidence type="ECO:0000256" key="3">
    <source>
        <dbReference type="ARBA" id="ARBA00022676"/>
    </source>
</evidence>
<dbReference type="InterPro" id="IPR038731">
    <property type="entry name" value="RgtA/B/C-like"/>
</dbReference>
<gene>
    <name evidence="10" type="ORF">ACFQZM_19400</name>
</gene>
<name>A0ABW2XLZ4_9ACTN</name>
<accession>A0ABW2XLZ4</accession>
<evidence type="ECO:0000256" key="7">
    <source>
        <dbReference type="ARBA" id="ARBA00023136"/>
    </source>
</evidence>
<keyword evidence="6 8" id="KW-1133">Transmembrane helix</keyword>
<evidence type="ECO:0000256" key="8">
    <source>
        <dbReference type="SAM" id="Phobius"/>
    </source>
</evidence>
<feature type="transmembrane region" description="Helical" evidence="8">
    <location>
        <begin position="323"/>
        <end position="341"/>
    </location>
</feature>
<feature type="transmembrane region" description="Helical" evidence="8">
    <location>
        <begin position="262"/>
        <end position="285"/>
    </location>
</feature>
<dbReference type="PANTHER" id="PTHR33908">
    <property type="entry name" value="MANNOSYLTRANSFERASE YKCB-RELATED"/>
    <property type="match status" value="1"/>
</dbReference>
<dbReference type="PANTHER" id="PTHR33908:SF3">
    <property type="entry name" value="UNDECAPRENYL PHOSPHATE-ALPHA-4-AMINO-4-DEOXY-L-ARABINOSE ARABINOSYL TRANSFERASE"/>
    <property type="match status" value="1"/>
</dbReference>
<evidence type="ECO:0000256" key="1">
    <source>
        <dbReference type="ARBA" id="ARBA00004651"/>
    </source>
</evidence>
<dbReference type="RefSeq" id="WP_131761976.1">
    <property type="nucleotide sequence ID" value="NZ_CAACUY010000200.1"/>
</dbReference>
<feature type="transmembrane region" description="Helical" evidence="8">
    <location>
        <begin position="32"/>
        <end position="51"/>
    </location>
</feature>
<dbReference type="Pfam" id="PF13231">
    <property type="entry name" value="PMT_2"/>
    <property type="match status" value="1"/>
</dbReference>
<dbReference type="GO" id="GO:0016757">
    <property type="term" value="F:glycosyltransferase activity"/>
    <property type="evidence" value="ECO:0007669"/>
    <property type="project" value="UniProtKB-KW"/>
</dbReference>
<keyword evidence="11" id="KW-1185">Reference proteome</keyword>
<evidence type="ECO:0000256" key="2">
    <source>
        <dbReference type="ARBA" id="ARBA00022475"/>
    </source>
</evidence>
<dbReference type="EC" id="2.4.-.-" evidence="10"/>
<keyword evidence="5 8" id="KW-0812">Transmembrane</keyword>
<feature type="domain" description="Glycosyltransferase RgtA/B/C/D-like" evidence="9">
    <location>
        <begin position="92"/>
        <end position="237"/>
    </location>
</feature>
<evidence type="ECO:0000256" key="6">
    <source>
        <dbReference type="ARBA" id="ARBA00022989"/>
    </source>
</evidence>
<evidence type="ECO:0000313" key="10">
    <source>
        <dbReference type="EMBL" id="MFD0686675.1"/>
    </source>
</evidence>
<feature type="transmembrane region" description="Helical" evidence="8">
    <location>
        <begin position="156"/>
        <end position="174"/>
    </location>
</feature>
<evidence type="ECO:0000259" key="9">
    <source>
        <dbReference type="Pfam" id="PF13231"/>
    </source>
</evidence>
<dbReference type="InterPro" id="IPR050297">
    <property type="entry name" value="LipidA_mod_glycosyltrf_83"/>
</dbReference>
<evidence type="ECO:0000256" key="4">
    <source>
        <dbReference type="ARBA" id="ARBA00022679"/>
    </source>
</evidence>